<dbReference type="AlphaFoldDB" id="A0AAV4SBE9"/>
<gene>
    <name evidence="1" type="ORF">CEXT_556831</name>
</gene>
<organism evidence="1 2">
    <name type="scientific">Caerostris extrusa</name>
    <name type="common">Bark spider</name>
    <name type="synonym">Caerostris bankana</name>
    <dbReference type="NCBI Taxonomy" id="172846"/>
    <lineage>
        <taxon>Eukaryota</taxon>
        <taxon>Metazoa</taxon>
        <taxon>Ecdysozoa</taxon>
        <taxon>Arthropoda</taxon>
        <taxon>Chelicerata</taxon>
        <taxon>Arachnida</taxon>
        <taxon>Araneae</taxon>
        <taxon>Araneomorphae</taxon>
        <taxon>Entelegynae</taxon>
        <taxon>Araneoidea</taxon>
        <taxon>Araneidae</taxon>
        <taxon>Caerostris</taxon>
    </lineage>
</organism>
<name>A0AAV4SBE9_CAEEX</name>
<sequence>MVPLAVGGGSNAPSKHPWLLLVVLFNTRGDVSSICEGILIDKLIESDKYVLILRFILDTIMNAHKGLSESQISGKWKFYSI</sequence>
<evidence type="ECO:0000313" key="1">
    <source>
        <dbReference type="EMBL" id="GIY29750.1"/>
    </source>
</evidence>
<accession>A0AAV4SBE9</accession>
<comment type="caution">
    <text evidence="1">The sequence shown here is derived from an EMBL/GenBank/DDBJ whole genome shotgun (WGS) entry which is preliminary data.</text>
</comment>
<proteinExistence type="predicted"/>
<reference evidence="1 2" key="1">
    <citation type="submission" date="2021-06" db="EMBL/GenBank/DDBJ databases">
        <title>Caerostris extrusa draft genome.</title>
        <authorList>
            <person name="Kono N."/>
            <person name="Arakawa K."/>
        </authorList>
    </citation>
    <scope>NUCLEOTIDE SEQUENCE [LARGE SCALE GENOMIC DNA]</scope>
</reference>
<keyword evidence="2" id="KW-1185">Reference proteome</keyword>
<protein>
    <submittedName>
        <fullName evidence="1">Uncharacterized protein</fullName>
    </submittedName>
</protein>
<dbReference type="EMBL" id="BPLR01009120">
    <property type="protein sequence ID" value="GIY29750.1"/>
    <property type="molecule type" value="Genomic_DNA"/>
</dbReference>
<dbReference type="Proteomes" id="UP001054945">
    <property type="component" value="Unassembled WGS sequence"/>
</dbReference>
<evidence type="ECO:0000313" key="2">
    <source>
        <dbReference type="Proteomes" id="UP001054945"/>
    </source>
</evidence>